<dbReference type="PANTHER" id="PTHR42947:SF1">
    <property type="entry name" value="COB--COM HETERODISULFIDE REDUCTASE SUBUNIT B 1"/>
    <property type="match status" value="1"/>
</dbReference>
<reference evidence="3 4" key="1">
    <citation type="journal article" date="2015" name="Microbiome">
        <title>Genomic resolution of linkages in carbon, nitrogen, and sulfur cycling among widespread estuary sediment bacteria.</title>
        <authorList>
            <person name="Baker B.J."/>
            <person name="Lazar C.S."/>
            <person name="Teske A.P."/>
            <person name="Dick G.J."/>
        </authorList>
    </citation>
    <scope>NUCLEOTIDE SEQUENCE [LARGE SCALE GENOMIC DNA]</scope>
    <source>
        <strain evidence="3">SM23_42</strain>
    </source>
</reference>
<gene>
    <name evidence="3" type="ORF">AMJ83_04305</name>
</gene>
<proteinExistence type="predicted"/>
<keyword evidence="1" id="KW-0560">Oxidoreductase</keyword>
<evidence type="ECO:0000313" key="3">
    <source>
        <dbReference type="EMBL" id="KPK64043.1"/>
    </source>
</evidence>
<dbReference type="AlphaFoldDB" id="A0A0S8FVW2"/>
<protein>
    <recommendedName>
        <fullName evidence="2">Cysteine-rich domain-containing protein</fullName>
    </recommendedName>
</protein>
<dbReference type="Gene3D" id="1.20.1050.140">
    <property type="match status" value="1"/>
</dbReference>
<dbReference type="Pfam" id="PF02754">
    <property type="entry name" value="CCG"/>
    <property type="match status" value="2"/>
</dbReference>
<organism evidence="3 4">
    <name type="scientific">candidate division WOR_3 bacterium SM23_42</name>
    <dbReference type="NCBI Taxonomy" id="1703779"/>
    <lineage>
        <taxon>Bacteria</taxon>
        <taxon>Bacteria division WOR-3</taxon>
    </lineage>
</organism>
<feature type="domain" description="Cysteine-rich" evidence="2">
    <location>
        <begin position="21"/>
        <end position="109"/>
    </location>
</feature>
<comment type="caution">
    <text evidence="3">The sequence shown here is derived from an EMBL/GenBank/DDBJ whole genome shotgun (WGS) entry which is preliminary data.</text>
</comment>
<evidence type="ECO:0000313" key="4">
    <source>
        <dbReference type="Proteomes" id="UP000051373"/>
    </source>
</evidence>
<feature type="domain" description="Cysteine-rich" evidence="2">
    <location>
        <begin position="169"/>
        <end position="258"/>
    </location>
</feature>
<evidence type="ECO:0000256" key="1">
    <source>
        <dbReference type="ARBA" id="ARBA00023002"/>
    </source>
</evidence>
<accession>A0A0S8FVW2</accession>
<name>A0A0S8FVW2_UNCW3</name>
<dbReference type="STRING" id="1703779.AMJ83_04305"/>
<evidence type="ECO:0000259" key="2">
    <source>
        <dbReference type="Pfam" id="PF02754"/>
    </source>
</evidence>
<dbReference type="PANTHER" id="PTHR42947">
    <property type="entry name" value="COB--COM HETERODISULFIDE REDUCTASE SUBUNIT B 1"/>
    <property type="match status" value="1"/>
</dbReference>
<dbReference type="GO" id="GO:0016491">
    <property type="term" value="F:oxidoreductase activity"/>
    <property type="evidence" value="ECO:0007669"/>
    <property type="project" value="UniProtKB-KW"/>
</dbReference>
<dbReference type="InterPro" id="IPR004017">
    <property type="entry name" value="Cys_rich_dom"/>
</dbReference>
<dbReference type="EMBL" id="LJUJ01000006">
    <property type="protein sequence ID" value="KPK64043.1"/>
    <property type="molecule type" value="Genomic_DNA"/>
</dbReference>
<dbReference type="InterPro" id="IPR051278">
    <property type="entry name" value="HdrB/HdrD_reductase"/>
</dbReference>
<dbReference type="Proteomes" id="UP000051373">
    <property type="component" value="Unassembled WGS sequence"/>
</dbReference>
<sequence>MTTTKPETTKTTATGNSKIPYYPGCTLKTTAKNFENSALAAARALGIELLEIPRWNCCGTVFSLADDDLIHHVASVRNFIRVQEMNDYGLVKNENRLVTLCAMCFNTLKSTNLRMKNNAEDLSKINDLMYREEDYQGKVEVIHFLEVLKALGFEKIHDRVKKPLKDLKVAPYYGCMILRPQEVGIDDPEDPTIQRDLLESLGADAVDTPYKRVCCGSYQTVKDKDIVAELAYDILTHAQKEGAEALATVCPLCAFNLDHRQKEVKAKHPDFTEIPVFYVTQLMAIAFGLDGECYGFDQNYVDPRPLLRKKSLIEQQQES</sequence>